<dbReference type="Proteomes" id="UP001497535">
    <property type="component" value="Unassembled WGS sequence"/>
</dbReference>
<organism evidence="1 2">
    <name type="scientific">Meloidogyne enterolobii</name>
    <name type="common">Root-knot nematode worm</name>
    <name type="synonym">Meloidogyne mayaguensis</name>
    <dbReference type="NCBI Taxonomy" id="390850"/>
    <lineage>
        <taxon>Eukaryota</taxon>
        <taxon>Metazoa</taxon>
        <taxon>Ecdysozoa</taxon>
        <taxon>Nematoda</taxon>
        <taxon>Chromadorea</taxon>
        <taxon>Rhabditida</taxon>
        <taxon>Tylenchina</taxon>
        <taxon>Tylenchomorpha</taxon>
        <taxon>Tylenchoidea</taxon>
        <taxon>Meloidogynidae</taxon>
        <taxon>Meloidogyninae</taxon>
        <taxon>Meloidogyne</taxon>
    </lineage>
</organism>
<name>A0ACB1A7E8_MELEN</name>
<proteinExistence type="predicted"/>
<accession>A0ACB1A7E8</accession>
<keyword evidence="2" id="KW-1185">Reference proteome</keyword>
<evidence type="ECO:0000313" key="1">
    <source>
        <dbReference type="EMBL" id="CAK5087153.1"/>
    </source>
</evidence>
<gene>
    <name evidence="1" type="ORF">MENTE1834_LOCUS34682</name>
</gene>
<sequence>MMRIISVYAANKRNLVPKQLLVQSDLLKQQRLGIFIQLCNKCKEDQQNREEYLFKFGNGENFVLSIRLCGDDLDKNILLADYYAKIKGKLYIKTKTYYLEGSKKLRSKEFKEGSSKSTLEIGK</sequence>
<evidence type="ECO:0000313" key="2">
    <source>
        <dbReference type="Proteomes" id="UP001497535"/>
    </source>
</evidence>
<protein>
    <submittedName>
        <fullName evidence="1">Uncharacterized protein</fullName>
    </submittedName>
</protein>
<reference evidence="1" key="1">
    <citation type="submission" date="2023-11" db="EMBL/GenBank/DDBJ databases">
        <authorList>
            <person name="Poullet M."/>
        </authorList>
    </citation>
    <scope>NUCLEOTIDE SEQUENCE</scope>
    <source>
        <strain evidence="1">E1834</strain>
    </source>
</reference>
<comment type="caution">
    <text evidence="1">The sequence shown here is derived from an EMBL/GenBank/DDBJ whole genome shotgun (WGS) entry which is preliminary data.</text>
</comment>
<dbReference type="EMBL" id="CAVMJV010000063">
    <property type="protein sequence ID" value="CAK5087153.1"/>
    <property type="molecule type" value="Genomic_DNA"/>
</dbReference>